<feature type="domain" description="Thioredoxin" evidence="8">
    <location>
        <begin position="35"/>
        <end position="185"/>
    </location>
</feature>
<dbReference type="PANTHER" id="PTHR42852">
    <property type="entry name" value="THIOL:DISULFIDE INTERCHANGE PROTEIN DSBE"/>
    <property type="match status" value="1"/>
</dbReference>
<dbReference type="RefSeq" id="WP_199567641.1">
    <property type="nucleotide sequence ID" value="NZ_JAENBP010000003.1"/>
</dbReference>
<dbReference type="AlphaFoldDB" id="A0A934P9U9"/>
<dbReference type="InterPro" id="IPR013766">
    <property type="entry name" value="Thioredoxin_domain"/>
</dbReference>
<evidence type="ECO:0000256" key="2">
    <source>
        <dbReference type="ARBA" id="ARBA00022729"/>
    </source>
</evidence>
<evidence type="ECO:0000259" key="8">
    <source>
        <dbReference type="PROSITE" id="PS51352"/>
    </source>
</evidence>
<feature type="signal peptide" evidence="7">
    <location>
        <begin position="1"/>
        <end position="21"/>
    </location>
</feature>
<dbReference type="GO" id="GO:0030313">
    <property type="term" value="C:cell envelope"/>
    <property type="evidence" value="ECO:0007669"/>
    <property type="project" value="UniProtKB-SubCell"/>
</dbReference>
<dbReference type="InterPro" id="IPR012640">
    <property type="entry name" value="Membr_lipoprot_lipid_attach_CS"/>
</dbReference>
<evidence type="ECO:0000256" key="5">
    <source>
        <dbReference type="ARBA" id="ARBA00023157"/>
    </source>
</evidence>
<dbReference type="InterPro" id="IPR013740">
    <property type="entry name" value="Redoxin"/>
</dbReference>
<keyword evidence="4" id="KW-0812">Transmembrane</keyword>
<keyword evidence="10" id="KW-1185">Reference proteome</keyword>
<dbReference type="Pfam" id="PF08139">
    <property type="entry name" value="LPAM_1"/>
    <property type="match status" value="1"/>
</dbReference>
<dbReference type="PROSITE" id="PS51257">
    <property type="entry name" value="PROKAR_LIPOPROTEIN"/>
    <property type="match status" value="1"/>
</dbReference>
<dbReference type="Proteomes" id="UP000644875">
    <property type="component" value="Unassembled WGS sequence"/>
</dbReference>
<organism evidence="9 10">
    <name type="scientific">Streptococcus zalophi</name>
    <dbReference type="NCBI Taxonomy" id="640031"/>
    <lineage>
        <taxon>Bacteria</taxon>
        <taxon>Bacillati</taxon>
        <taxon>Bacillota</taxon>
        <taxon>Bacilli</taxon>
        <taxon>Lactobacillales</taxon>
        <taxon>Streptococcaceae</taxon>
        <taxon>Streptococcus</taxon>
    </lineage>
</organism>
<comment type="subcellular location">
    <subcellularLocation>
        <location evidence="1">Cell envelope</location>
    </subcellularLocation>
</comment>
<dbReference type="GO" id="GO:0016491">
    <property type="term" value="F:oxidoreductase activity"/>
    <property type="evidence" value="ECO:0007669"/>
    <property type="project" value="InterPro"/>
</dbReference>
<dbReference type="InterPro" id="IPR050553">
    <property type="entry name" value="Thioredoxin_ResA/DsbE_sf"/>
</dbReference>
<dbReference type="SUPFAM" id="SSF52833">
    <property type="entry name" value="Thioredoxin-like"/>
    <property type="match status" value="1"/>
</dbReference>
<dbReference type="InterPro" id="IPR036249">
    <property type="entry name" value="Thioredoxin-like_sf"/>
</dbReference>
<evidence type="ECO:0000256" key="7">
    <source>
        <dbReference type="SAM" id="SignalP"/>
    </source>
</evidence>
<dbReference type="PROSITE" id="PS51352">
    <property type="entry name" value="THIOREDOXIN_2"/>
    <property type="match status" value="1"/>
</dbReference>
<dbReference type="GO" id="GO:0017004">
    <property type="term" value="P:cytochrome complex assembly"/>
    <property type="evidence" value="ECO:0007669"/>
    <property type="project" value="UniProtKB-KW"/>
</dbReference>
<gene>
    <name evidence="9" type="ORF">JHK64_03600</name>
</gene>
<feature type="chain" id="PRO_5039262940" evidence="7">
    <location>
        <begin position="22"/>
        <end position="185"/>
    </location>
</feature>
<evidence type="ECO:0000256" key="4">
    <source>
        <dbReference type="ARBA" id="ARBA00022968"/>
    </source>
</evidence>
<evidence type="ECO:0000256" key="6">
    <source>
        <dbReference type="ARBA" id="ARBA00023284"/>
    </source>
</evidence>
<dbReference type="Pfam" id="PF08534">
    <property type="entry name" value="Redoxin"/>
    <property type="match status" value="1"/>
</dbReference>
<reference evidence="9 10" key="1">
    <citation type="journal article" date="2021" name="Int. J. Syst. Evol. Microbiol.">
        <title>Streptococcus vicugnae sp. nov., isolated from faeces of alpacas (Vicugna pacos) and cattle (Bos taurus), Streptococcus zalophi sp. nov., and Streptococcus pacificus sp. nov., isolated from respiratory tract of California sea lions (Zalophus californianus).</title>
        <authorList>
            <person name="Volokhov D.V."/>
            <person name="Zagorodnyaya T.A."/>
            <person name="Shen Z."/>
            <person name="Blom J."/>
            <person name="Furtak V.A."/>
            <person name="Eisenberg T."/>
            <person name="Fan P."/>
            <person name="Jeong K.C."/>
            <person name="Gao Y."/>
            <person name="Zhang S."/>
            <person name="Amselle M."/>
        </authorList>
    </citation>
    <scope>NUCLEOTIDE SEQUENCE [LARGE SCALE GENOMIC DNA]</scope>
    <source>
        <strain evidence="10">CSL7508-lung</strain>
    </source>
</reference>
<dbReference type="PANTHER" id="PTHR42852:SF6">
    <property type="entry name" value="THIOL:DISULFIDE INTERCHANGE PROTEIN DSBE"/>
    <property type="match status" value="1"/>
</dbReference>
<evidence type="ECO:0000256" key="1">
    <source>
        <dbReference type="ARBA" id="ARBA00004196"/>
    </source>
</evidence>
<accession>A0A934P9U9</accession>
<sequence>MKKYFLLLVSLFLLTACSTTQEDKQSSSQVETTQEAKTETAPDFTLIDDKGETISLSDLKGKKVYINVWASWCGPCKREFPELEKVYQNVKEDDDIVFLSVTSPNDKQFKNSNPADKDSATILAAAKELGATYPVYFDSNDHFMEDYAIRAFPTHVFINSDGSLAKYYPGQINEAMLEEQLALLK</sequence>
<evidence type="ECO:0000256" key="3">
    <source>
        <dbReference type="ARBA" id="ARBA00022748"/>
    </source>
</evidence>
<keyword evidence="3" id="KW-0201">Cytochrome c-type biogenesis</keyword>
<evidence type="ECO:0000313" key="10">
    <source>
        <dbReference type="Proteomes" id="UP000644875"/>
    </source>
</evidence>
<dbReference type="CDD" id="cd02966">
    <property type="entry name" value="TlpA_like_family"/>
    <property type="match status" value="1"/>
</dbReference>
<dbReference type="Gene3D" id="3.40.30.10">
    <property type="entry name" value="Glutaredoxin"/>
    <property type="match status" value="1"/>
</dbReference>
<evidence type="ECO:0000313" key="9">
    <source>
        <dbReference type="EMBL" id="MBJ8349718.1"/>
    </source>
</evidence>
<keyword evidence="4" id="KW-0735">Signal-anchor</keyword>
<keyword evidence="6" id="KW-0676">Redox-active center</keyword>
<name>A0A934P9U9_9STRE</name>
<protein>
    <submittedName>
        <fullName evidence="9">TlpA family protein disulfide reductase</fullName>
    </submittedName>
</protein>
<keyword evidence="2 7" id="KW-0732">Signal</keyword>
<dbReference type="EMBL" id="JAENBP010000003">
    <property type="protein sequence ID" value="MBJ8349718.1"/>
    <property type="molecule type" value="Genomic_DNA"/>
</dbReference>
<comment type="caution">
    <text evidence="9">The sequence shown here is derived from an EMBL/GenBank/DDBJ whole genome shotgun (WGS) entry which is preliminary data.</text>
</comment>
<proteinExistence type="predicted"/>
<keyword evidence="5" id="KW-1015">Disulfide bond</keyword>